<feature type="domain" description="dUTPase-like" evidence="5">
    <location>
        <begin position="35"/>
        <end position="148"/>
    </location>
</feature>
<sequence length="170" mass="18324">KISSQSLPQTPPELSTARPEQSNKCRYKRLVSKLVPATRGSAGLDLAVNESVTLTSTAVSLIPTGVWGPLRQGLHGLLIRRSSTTNLGLFILPGIIDSDYQGEIKSMAWTPVPPCYVPKGQRIAQIVPFCSMTPQGVGERKTGGFGSTGTPQIYWAQAINSSQWIKNSET</sequence>
<evidence type="ECO:0000313" key="7">
    <source>
        <dbReference type="Proteomes" id="UP000694424"/>
    </source>
</evidence>
<dbReference type="CDD" id="cd07557">
    <property type="entry name" value="trimeric_dUTPase"/>
    <property type="match status" value="1"/>
</dbReference>
<protein>
    <recommendedName>
        <fullName evidence="5">dUTPase-like domain-containing protein</fullName>
    </recommendedName>
</protein>
<evidence type="ECO:0000256" key="2">
    <source>
        <dbReference type="ARBA" id="ARBA00022750"/>
    </source>
</evidence>
<keyword evidence="3" id="KW-0378">Hydrolase</keyword>
<keyword evidence="1" id="KW-0645">Protease</keyword>
<name>A0A8B9QCB6_APTOW</name>
<dbReference type="InterPro" id="IPR033704">
    <property type="entry name" value="dUTPase_trimeric"/>
</dbReference>
<keyword evidence="2" id="KW-0064">Aspartyl protease</keyword>
<feature type="region of interest" description="Disordered" evidence="4">
    <location>
        <begin position="1"/>
        <end position="21"/>
    </location>
</feature>
<evidence type="ECO:0000259" key="5">
    <source>
        <dbReference type="Pfam" id="PF00692"/>
    </source>
</evidence>
<evidence type="ECO:0000313" key="6">
    <source>
        <dbReference type="Ensembl" id="ENSAOWP00000023501.1"/>
    </source>
</evidence>
<dbReference type="Ensembl" id="ENSAOWT00000026613.1">
    <property type="protein sequence ID" value="ENSAOWP00000023501.1"/>
    <property type="gene ID" value="ENSAOWG00000015855.1"/>
</dbReference>
<evidence type="ECO:0000256" key="1">
    <source>
        <dbReference type="ARBA" id="ARBA00022670"/>
    </source>
</evidence>
<evidence type="ECO:0000256" key="4">
    <source>
        <dbReference type="SAM" id="MobiDB-lite"/>
    </source>
</evidence>
<dbReference type="GO" id="GO:0006508">
    <property type="term" value="P:proteolysis"/>
    <property type="evidence" value="ECO:0007669"/>
    <property type="project" value="UniProtKB-KW"/>
</dbReference>
<dbReference type="AlphaFoldDB" id="A0A8B9QCB6"/>
<keyword evidence="7" id="KW-1185">Reference proteome</keyword>
<evidence type="ECO:0000256" key="3">
    <source>
        <dbReference type="ARBA" id="ARBA00022801"/>
    </source>
</evidence>
<dbReference type="InterPro" id="IPR029054">
    <property type="entry name" value="dUTPase-like"/>
</dbReference>
<dbReference type="InterPro" id="IPR051592">
    <property type="entry name" value="HERV-K_Pro_peptidase_A2"/>
</dbReference>
<dbReference type="Gene3D" id="2.70.40.10">
    <property type="match status" value="1"/>
</dbReference>
<dbReference type="Proteomes" id="UP000694424">
    <property type="component" value="Unplaced"/>
</dbReference>
<dbReference type="Pfam" id="PF00692">
    <property type="entry name" value="dUTPase"/>
    <property type="match status" value="1"/>
</dbReference>
<accession>A0A8B9QCB6</accession>
<dbReference type="PANTHER" id="PTHR19422">
    <property type="entry name" value="GAG RETROVIRAL POLYPROTEIN"/>
    <property type="match status" value="1"/>
</dbReference>
<organism evidence="6 7">
    <name type="scientific">Apteryx owenii</name>
    <name type="common">Little spotted kiwi</name>
    <dbReference type="NCBI Taxonomy" id="8824"/>
    <lineage>
        <taxon>Eukaryota</taxon>
        <taxon>Metazoa</taxon>
        <taxon>Chordata</taxon>
        <taxon>Craniata</taxon>
        <taxon>Vertebrata</taxon>
        <taxon>Euteleostomi</taxon>
        <taxon>Archelosauria</taxon>
        <taxon>Archosauria</taxon>
        <taxon>Dinosauria</taxon>
        <taxon>Saurischia</taxon>
        <taxon>Theropoda</taxon>
        <taxon>Coelurosauria</taxon>
        <taxon>Aves</taxon>
        <taxon>Palaeognathae</taxon>
        <taxon>Apterygiformes</taxon>
        <taxon>Apterygidae</taxon>
        <taxon>Apteryx</taxon>
    </lineage>
</organism>
<dbReference type="SUPFAM" id="SSF51283">
    <property type="entry name" value="dUTPase-like"/>
    <property type="match status" value="1"/>
</dbReference>
<proteinExistence type="predicted"/>
<dbReference type="InterPro" id="IPR036157">
    <property type="entry name" value="dUTPase-like_sf"/>
</dbReference>
<dbReference type="PANTHER" id="PTHR19422:SF123">
    <property type="entry name" value="RT1 CLASS I, LOCUS CE15"/>
    <property type="match status" value="1"/>
</dbReference>
<dbReference type="GO" id="GO:0004190">
    <property type="term" value="F:aspartic-type endopeptidase activity"/>
    <property type="evidence" value="ECO:0007669"/>
    <property type="project" value="UniProtKB-KW"/>
</dbReference>
<reference evidence="6" key="1">
    <citation type="submission" date="2025-08" db="UniProtKB">
        <authorList>
            <consortium name="Ensembl"/>
        </authorList>
    </citation>
    <scope>IDENTIFICATION</scope>
</reference>
<reference evidence="6" key="2">
    <citation type="submission" date="2025-09" db="UniProtKB">
        <authorList>
            <consortium name="Ensembl"/>
        </authorList>
    </citation>
    <scope>IDENTIFICATION</scope>
</reference>